<evidence type="ECO:0000259" key="1">
    <source>
        <dbReference type="Pfam" id="PF00534"/>
    </source>
</evidence>
<dbReference type="InterPro" id="IPR001296">
    <property type="entry name" value="Glyco_trans_1"/>
</dbReference>
<organism evidence="2 3">
    <name type="scientific">Mixta tenebrionis</name>
    <dbReference type="NCBI Taxonomy" id="2562439"/>
    <lineage>
        <taxon>Bacteria</taxon>
        <taxon>Pseudomonadati</taxon>
        <taxon>Pseudomonadota</taxon>
        <taxon>Gammaproteobacteria</taxon>
        <taxon>Enterobacterales</taxon>
        <taxon>Erwiniaceae</taxon>
        <taxon>Mixta</taxon>
    </lineage>
</organism>
<accession>A0A506VBU4</accession>
<sequence>MKLLLIIDDYLPHSTRVGAKMFHELAIELHLQGHQVTVITPDFQQKDILNIDHIDGITIWRFKSAPIKDINKISRAINETLLSIRAWKAVRHLIKPDTFDGIIYYSPSIFWGGLVHRLKKVCHCPAYLVLRDLFPQWTIDAGMMKPGSLIEKYFRYFEHYSYRQATRIGLMSDKNLQLFRELHPDYHCEVLRNWADLQPVKKDDLNYISIREKLNLTNKIIYFYGGNIGHAQDMANLMRLAKKMQLFEHAHFLFIGQGDEVELINKLAEEWNLTNFSYLNSVSQKVFKNILSEVDVGLFSLSAQHTAHNFPGKLLGYMVESLPILGSVNKGNDLQDIINQHNAGFIYVNGEDDLLYEAAVKLYSDSELRNVTGRYAYQLLCEQFSVTSAAQLIVKLFEDNDDID</sequence>
<name>A0A506VBU4_9GAMM</name>
<dbReference type="OrthoDB" id="9787293at2"/>
<dbReference type="CDD" id="cd03794">
    <property type="entry name" value="GT4_WbuB-like"/>
    <property type="match status" value="1"/>
</dbReference>
<reference evidence="2 3" key="1">
    <citation type="submission" date="2019-06" db="EMBL/GenBank/DDBJ databases">
        <authorList>
            <person name="Yang Y."/>
        </authorList>
    </citation>
    <scope>NUCLEOTIDE SEQUENCE [LARGE SCALE GENOMIC DNA]</scope>
    <source>
        <strain evidence="2 3">BIT-26</strain>
    </source>
</reference>
<gene>
    <name evidence="2" type="ORF">FKM52_07950</name>
</gene>
<protein>
    <submittedName>
        <fullName evidence="2">Glycosyltransferase family 4 protein</fullName>
    </submittedName>
</protein>
<dbReference type="PANTHER" id="PTHR12526:SF609">
    <property type="entry name" value="LIPOPOLYSACCHARIDE BIOSYNTHESIS PROTEIN"/>
    <property type="match status" value="1"/>
</dbReference>
<dbReference type="Gene3D" id="3.40.50.2000">
    <property type="entry name" value="Glycogen Phosphorylase B"/>
    <property type="match status" value="2"/>
</dbReference>
<dbReference type="RefSeq" id="WP_141175672.1">
    <property type="nucleotide sequence ID" value="NZ_JBHUFX010000011.1"/>
</dbReference>
<dbReference type="Pfam" id="PF00534">
    <property type="entry name" value="Glycos_transf_1"/>
    <property type="match status" value="1"/>
</dbReference>
<dbReference type="SUPFAM" id="SSF53756">
    <property type="entry name" value="UDP-Glycosyltransferase/glycogen phosphorylase"/>
    <property type="match status" value="1"/>
</dbReference>
<dbReference type="EMBL" id="VHQI01000004">
    <property type="protein sequence ID" value="TPW42700.1"/>
    <property type="molecule type" value="Genomic_DNA"/>
</dbReference>
<evidence type="ECO:0000313" key="2">
    <source>
        <dbReference type="EMBL" id="TPW42700.1"/>
    </source>
</evidence>
<evidence type="ECO:0000313" key="3">
    <source>
        <dbReference type="Proteomes" id="UP000319523"/>
    </source>
</evidence>
<dbReference type="AlphaFoldDB" id="A0A506VBU4"/>
<dbReference type="Proteomes" id="UP000319523">
    <property type="component" value="Unassembled WGS sequence"/>
</dbReference>
<dbReference type="PANTHER" id="PTHR12526">
    <property type="entry name" value="GLYCOSYLTRANSFERASE"/>
    <property type="match status" value="1"/>
</dbReference>
<dbReference type="GO" id="GO:1901135">
    <property type="term" value="P:carbohydrate derivative metabolic process"/>
    <property type="evidence" value="ECO:0007669"/>
    <property type="project" value="UniProtKB-ARBA"/>
</dbReference>
<keyword evidence="2" id="KW-0808">Transferase</keyword>
<feature type="domain" description="Glycosyl transferase family 1" evidence="1">
    <location>
        <begin position="210"/>
        <end position="378"/>
    </location>
</feature>
<proteinExistence type="predicted"/>
<comment type="caution">
    <text evidence="2">The sequence shown here is derived from an EMBL/GenBank/DDBJ whole genome shotgun (WGS) entry which is preliminary data.</text>
</comment>
<keyword evidence="3" id="KW-1185">Reference proteome</keyword>
<dbReference type="GO" id="GO:0016757">
    <property type="term" value="F:glycosyltransferase activity"/>
    <property type="evidence" value="ECO:0007669"/>
    <property type="project" value="InterPro"/>
</dbReference>